<evidence type="ECO:0000256" key="14">
    <source>
        <dbReference type="SAM" id="Phobius"/>
    </source>
</evidence>
<dbReference type="InterPro" id="IPR050665">
    <property type="entry name" value="Cytochrome_P450_Monooxygen"/>
</dbReference>
<dbReference type="InterPro" id="IPR002401">
    <property type="entry name" value="Cyt_P450_E_grp-I"/>
</dbReference>
<gene>
    <name evidence="15" type="ORF">GIB67_000680</name>
</gene>
<dbReference type="PRINTS" id="PR00463">
    <property type="entry name" value="EP450I"/>
</dbReference>
<evidence type="ECO:0000256" key="13">
    <source>
        <dbReference type="SAM" id="MobiDB-lite"/>
    </source>
</evidence>
<evidence type="ECO:0000256" key="2">
    <source>
        <dbReference type="ARBA" id="ARBA00010617"/>
    </source>
</evidence>
<feature type="binding site" description="axial binding residue" evidence="11">
    <location>
        <position position="522"/>
    </location>
    <ligand>
        <name>heme</name>
        <dbReference type="ChEBI" id="CHEBI:30413"/>
    </ligand>
    <ligandPart>
        <name>Fe</name>
        <dbReference type="ChEBI" id="CHEBI:18248"/>
    </ligandPart>
</feature>
<evidence type="ECO:0000256" key="3">
    <source>
        <dbReference type="ARBA" id="ARBA00022617"/>
    </source>
</evidence>
<dbReference type="GO" id="GO:0016705">
    <property type="term" value="F:oxidoreductase activity, acting on paired donors, with incorporation or reduction of molecular oxygen"/>
    <property type="evidence" value="ECO:0007669"/>
    <property type="project" value="InterPro"/>
</dbReference>
<dbReference type="GO" id="GO:0016020">
    <property type="term" value="C:membrane"/>
    <property type="evidence" value="ECO:0007669"/>
    <property type="project" value="UniProtKB-SubCell"/>
</dbReference>
<dbReference type="InterPro" id="IPR001128">
    <property type="entry name" value="Cyt_P450"/>
</dbReference>
<comment type="cofactor">
    <cofactor evidence="11">
        <name>heme</name>
        <dbReference type="ChEBI" id="CHEBI:30413"/>
    </cofactor>
</comment>
<comment type="subcellular location">
    <subcellularLocation>
        <location evidence="1">Membrane</location>
    </subcellularLocation>
</comment>
<keyword evidence="4 14" id="KW-0812">Transmembrane</keyword>
<evidence type="ECO:0008006" key="17">
    <source>
        <dbReference type="Google" id="ProtNLM"/>
    </source>
</evidence>
<dbReference type="Pfam" id="PF00067">
    <property type="entry name" value="p450"/>
    <property type="match status" value="1"/>
</dbReference>
<dbReference type="SUPFAM" id="SSF48264">
    <property type="entry name" value="Cytochrome P450"/>
    <property type="match status" value="1"/>
</dbReference>
<dbReference type="PANTHER" id="PTHR24282:SF255">
    <property type="entry name" value="CYTOCHROME P450 72A11-RELATED"/>
    <property type="match status" value="1"/>
</dbReference>
<organism evidence="15 16">
    <name type="scientific">Kingdonia uniflora</name>
    <dbReference type="NCBI Taxonomy" id="39325"/>
    <lineage>
        <taxon>Eukaryota</taxon>
        <taxon>Viridiplantae</taxon>
        <taxon>Streptophyta</taxon>
        <taxon>Embryophyta</taxon>
        <taxon>Tracheophyta</taxon>
        <taxon>Spermatophyta</taxon>
        <taxon>Magnoliopsida</taxon>
        <taxon>Ranunculales</taxon>
        <taxon>Circaeasteraceae</taxon>
        <taxon>Kingdonia</taxon>
    </lineage>
</organism>
<dbReference type="GO" id="GO:0044550">
    <property type="term" value="P:secondary metabolite biosynthetic process"/>
    <property type="evidence" value="ECO:0007669"/>
    <property type="project" value="UniProtKB-ARBA"/>
</dbReference>
<accession>A0A7J7ND48</accession>
<dbReference type="PANTHER" id="PTHR24282">
    <property type="entry name" value="CYTOCHROME P450 FAMILY MEMBER"/>
    <property type="match status" value="1"/>
</dbReference>
<evidence type="ECO:0000256" key="12">
    <source>
        <dbReference type="RuleBase" id="RU000461"/>
    </source>
</evidence>
<evidence type="ECO:0000256" key="5">
    <source>
        <dbReference type="ARBA" id="ARBA00022723"/>
    </source>
</evidence>
<evidence type="ECO:0000313" key="16">
    <source>
        <dbReference type="Proteomes" id="UP000541444"/>
    </source>
</evidence>
<dbReference type="InterPro" id="IPR036396">
    <property type="entry name" value="Cyt_P450_sf"/>
</dbReference>
<comment type="similarity">
    <text evidence="2 12">Belongs to the cytochrome P450 family.</text>
</comment>
<evidence type="ECO:0000313" key="15">
    <source>
        <dbReference type="EMBL" id="KAF6165096.1"/>
    </source>
</evidence>
<dbReference type="PRINTS" id="PR00385">
    <property type="entry name" value="P450"/>
</dbReference>
<dbReference type="GO" id="GO:0020037">
    <property type="term" value="F:heme binding"/>
    <property type="evidence" value="ECO:0007669"/>
    <property type="project" value="InterPro"/>
</dbReference>
<reference evidence="15 16" key="1">
    <citation type="journal article" date="2020" name="IScience">
        <title>Genome Sequencing of the Endangered Kingdonia uniflora (Circaeasteraceae, Ranunculales) Reveals Potential Mechanisms of Evolutionary Specialization.</title>
        <authorList>
            <person name="Sun Y."/>
            <person name="Deng T."/>
            <person name="Zhang A."/>
            <person name="Moore M.J."/>
            <person name="Landis J.B."/>
            <person name="Lin N."/>
            <person name="Zhang H."/>
            <person name="Zhang X."/>
            <person name="Huang J."/>
            <person name="Zhang X."/>
            <person name="Sun H."/>
            <person name="Wang H."/>
        </authorList>
    </citation>
    <scope>NUCLEOTIDE SEQUENCE [LARGE SCALE GENOMIC DNA]</scope>
    <source>
        <strain evidence="15">TB1705</strain>
        <tissue evidence="15">Leaf</tissue>
    </source>
</reference>
<dbReference type="EMBL" id="JACGCM010000859">
    <property type="protein sequence ID" value="KAF6165096.1"/>
    <property type="molecule type" value="Genomic_DNA"/>
</dbReference>
<keyword evidence="16" id="KW-1185">Reference proteome</keyword>
<sequence length="574" mass="65424">MGESVFLVSIVLLLSTLGFMALHRLWLKPKKTEKYLKKQGIKGPPYKLFYGTLIEEKKMMKEARSKTLGLSHDIVPRLFPFIHQTIKEYVSDLTAAVGELVEQLRLTNLAKASASVKRRGHSQRRGRSRKKGVMEVDGDEDIAEIDSDSSKLSVTWFGTSPRVIIMDPEIVKEIMSNKFGHYRKLKKNPFWKLLALGTPNYEGEKWVKHRRIVNPAFHLEKLKGMLPAFSTSCSELVSKWEKLVETDSSCELDMWPDLQNLTADIISRTSFGSCFEEGRKIFQLQTEQAELVTQTAQSLYFPGFWFLPTKRNKRMKKIDKEVRAALRGIINKREKALKLGEDSKDLLGLLMESNYKEIRENGNSKNVGLSIEEVIEECKAFYLAGQETTAVLLTWTMVVLSMHQDWQVRAREEVLHAFGKAKPDFDGLNHLKVVTLILYEVLRLYPSAIMLLRQTCKNVKLGDLTLPAGIELGLPTLLIHQDPEFWGVDAKEFNPGRFSEGVSKATNNQTSYFPFGLGPRTCIGQNFAMVEAKMALVLILQHFWFELSSNYVHAPRTIITLQPQYGAQIILHKL</sequence>
<dbReference type="FunFam" id="1.10.630.10:FF:000029">
    <property type="entry name" value="Cytochrome P450 734A1"/>
    <property type="match status" value="1"/>
</dbReference>
<dbReference type="CDD" id="cd20642">
    <property type="entry name" value="CYP72"/>
    <property type="match status" value="1"/>
</dbReference>
<protein>
    <recommendedName>
        <fullName evidence="17">Cytochrome P450</fullName>
    </recommendedName>
</protein>
<name>A0A7J7ND48_9MAGN</name>
<evidence type="ECO:0000256" key="9">
    <source>
        <dbReference type="ARBA" id="ARBA00023033"/>
    </source>
</evidence>
<dbReference type="PROSITE" id="PS00086">
    <property type="entry name" value="CYTOCHROME_P450"/>
    <property type="match status" value="1"/>
</dbReference>
<evidence type="ECO:0000256" key="1">
    <source>
        <dbReference type="ARBA" id="ARBA00004370"/>
    </source>
</evidence>
<feature type="compositionally biased region" description="Basic residues" evidence="13">
    <location>
        <begin position="116"/>
        <end position="131"/>
    </location>
</feature>
<dbReference type="GO" id="GO:0005506">
    <property type="term" value="F:iron ion binding"/>
    <property type="evidence" value="ECO:0007669"/>
    <property type="project" value="InterPro"/>
</dbReference>
<feature type="region of interest" description="Disordered" evidence="13">
    <location>
        <begin position="115"/>
        <end position="135"/>
    </location>
</feature>
<keyword evidence="7 12" id="KW-0560">Oxidoreductase</keyword>
<evidence type="ECO:0000256" key="4">
    <source>
        <dbReference type="ARBA" id="ARBA00022692"/>
    </source>
</evidence>
<dbReference type="Proteomes" id="UP000541444">
    <property type="component" value="Unassembled WGS sequence"/>
</dbReference>
<evidence type="ECO:0000256" key="7">
    <source>
        <dbReference type="ARBA" id="ARBA00023002"/>
    </source>
</evidence>
<feature type="transmembrane region" description="Helical" evidence="14">
    <location>
        <begin position="6"/>
        <end position="27"/>
    </location>
</feature>
<proteinExistence type="inferred from homology"/>
<evidence type="ECO:0000256" key="11">
    <source>
        <dbReference type="PIRSR" id="PIRSR602401-1"/>
    </source>
</evidence>
<dbReference type="AlphaFoldDB" id="A0A7J7ND48"/>
<keyword evidence="10 14" id="KW-0472">Membrane</keyword>
<keyword evidence="9 12" id="KW-0503">Monooxygenase</keyword>
<keyword evidence="6 14" id="KW-1133">Transmembrane helix</keyword>
<evidence type="ECO:0000256" key="10">
    <source>
        <dbReference type="ARBA" id="ARBA00023136"/>
    </source>
</evidence>
<dbReference type="OrthoDB" id="1470350at2759"/>
<dbReference type="InterPro" id="IPR017972">
    <property type="entry name" value="Cyt_P450_CS"/>
</dbReference>
<dbReference type="Gene3D" id="1.10.630.10">
    <property type="entry name" value="Cytochrome P450"/>
    <property type="match status" value="1"/>
</dbReference>
<keyword evidence="3 11" id="KW-0349">Heme</keyword>
<evidence type="ECO:0000256" key="6">
    <source>
        <dbReference type="ARBA" id="ARBA00022989"/>
    </source>
</evidence>
<dbReference type="GO" id="GO:0004497">
    <property type="term" value="F:monooxygenase activity"/>
    <property type="evidence" value="ECO:0007669"/>
    <property type="project" value="UniProtKB-KW"/>
</dbReference>
<evidence type="ECO:0000256" key="8">
    <source>
        <dbReference type="ARBA" id="ARBA00023004"/>
    </source>
</evidence>
<comment type="caution">
    <text evidence="15">The sequence shown here is derived from an EMBL/GenBank/DDBJ whole genome shotgun (WGS) entry which is preliminary data.</text>
</comment>
<keyword evidence="8 11" id="KW-0408">Iron</keyword>
<keyword evidence="5 11" id="KW-0479">Metal-binding</keyword>